<organism evidence="9 10">
    <name type="scientific">Brotonthovivens ammoniilytica</name>
    <dbReference type="NCBI Taxonomy" id="2981725"/>
    <lineage>
        <taxon>Bacteria</taxon>
        <taxon>Bacillati</taxon>
        <taxon>Bacillota</taxon>
        <taxon>Clostridia</taxon>
        <taxon>Lachnospirales</taxon>
        <taxon>Lachnospiraceae</taxon>
        <taxon>Brotonthovivens</taxon>
    </lineage>
</organism>
<dbReference type="PANTHER" id="PTHR30330:SF3">
    <property type="entry name" value="TRANSCRIPTIONAL REGULATOR, LRP FAMILY"/>
    <property type="match status" value="1"/>
</dbReference>
<keyword evidence="6 8" id="KW-1133">Transmembrane helix</keyword>
<name>A0ABT2TFP9_9FIRM</name>
<evidence type="ECO:0000256" key="6">
    <source>
        <dbReference type="ARBA" id="ARBA00022989"/>
    </source>
</evidence>
<dbReference type="PRINTS" id="PR00175">
    <property type="entry name" value="NAALASMPORT"/>
</dbReference>
<keyword evidence="4 8" id="KW-1003">Cell membrane</keyword>
<feature type="transmembrane region" description="Helical" evidence="8">
    <location>
        <begin position="143"/>
        <end position="165"/>
    </location>
</feature>
<dbReference type="InterPro" id="IPR001463">
    <property type="entry name" value="Na/Ala_symport"/>
</dbReference>
<dbReference type="Pfam" id="PF01235">
    <property type="entry name" value="Na_Ala_symp"/>
    <property type="match status" value="1"/>
</dbReference>
<feature type="transmembrane region" description="Helical" evidence="8">
    <location>
        <begin position="390"/>
        <end position="410"/>
    </location>
</feature>
<evidence type="ECO:0000256" key="4">
    <source>
        <dbReference type="ARBA" id="ARBA00022475"/>
    </source>
</evidence>
<dbReference type="RefSeq" id="WP_158423884.1">
    <property type="nucleotide sequence ID" value="NZ_JAOQJQ010000001.1"/>
</dbReference>
<keyword evidence="3 8" id="KW-0813">Transport</keyword>
<feature type="transmembrane region" description="Helical" evidence="8">
    <location>
        <begin position="416"/>
        <end position="434"/>
    </location>
</feature>
<feature type="transmembrane region" description="Helical" evidence="8">
    <location>
        <begin position="304"/>
        <end position="325"/>
    </location>
</feature>
<dbReference type="NCBIfam" id="TIGR00835">
    <property type="entry name" value="agcS"/>
    <property type="match status" value="1"/>
</dbReference>
<comment type="similarity">
    <text evidence="2 8">Belongs to the alanine or glycine:cation symporter (AGCS) (TC 2.A.25) family.</text>
</comment>
<evidence type="ECO:0000313" key="9">
    <source>
        <dbReference type="EMBL" id="MCU6761010.1"/>
    </source>
</evidence>
<keyword evidence="7 8" id="KW-0472">Membrane</keyword>
<feature type="transmembrane region" description="Helical" evidence="8">
    <location>
        <begin position="239"/>
        <end position="262"/>
    </location>
</feature>
<dbReference type="Proteomes" id="UP001652442">
    <property type="component" value="Unassembled WGS sequence"/>
</dbReference>
<sequence>MQMIGNVLSGLNGVVWGAPMLILLFGTHLFLTVRLKFIQKYTFKGIRLCVTKDEDSQGDISQFGALATALAATIGTGNIIGVSTAIALGGAGAVFWCWITGVFGIATKYSEAVLSVKYRVKDKNGSMKGGPMYTIERGLKCKWLAVIFALFTILATFGAGCTVQSHAITNIIETTYHVPPAVSGAVVTVLCAFVILGGVKTIAKVCEKLVPFMALFYIIGCIAILIINREFLIPAISLILKSAFTTQAATGGFIGSTIMTACRYGMARGLFSNESGLGTAPIAAASAQTKNPVRQALVSMTGTFWDTVIVCAMTGIVIVSSMLHIPGQFAQAADDGLTQISFAQLPAGGGLILTIALSAFAFTTILGWSYYGECCSEYLFGLKSVKIYRIIFLAVLFVGAVISLDIIWTFSDLMNGLMAFPNLISLLLLSGVVVKETRYYLWEKRLNEKAGTKEGPAAGKEQE</sequence>
<evidence type="ECO:0000256" key="5">
    <source>
        <dbReference type="ARBA" id="ARBA00022692"/>
    </source>
</evidence>
<evidence type="ECO:0000313" key="10">
    <source>
        <dbReference type="Proteomes" id="UP001652442"/>
    </source>
</evidence>
<reference evidence="9 10" key="1">
    <citation type="journal article" date="2021" name="ISME Commun">
        <title>Automated analysis of genomic sequences facilitates high-throughput and comprehensive description of bacteria.</title>
        <authorList>
            <person name="Hitch T.C.A."/>
        </authorList>
    </citation>
    <scope>NUCLEOTIDE SEQUENCE [LARGE SCALE GENOMIC DNA]</scope>
    <source>
        <strain evidence="9 10">Sanger_109</strain>
    </source>
</reference>
<evidence type="ECO:0000256" key="7">
    <source>
        <dbReference type="ARBA" id="ARBA00023136"/>
    </source>
</evidence>
<evidence type="ECO:0000256" key="2">
    <source>
        <dbReference type="ARBA" id="ARBA00009261"/>
    </source>
</evidence>
<feature type="transmembrane region" description="Helical" evidence="8">
    <location>
        <begin position="209"/>
        <end position="227"/>
    </location>
</feature>
<proteinExistence type="inferred from homology"/>
<dbReference type="Gene3D" id="1.20.1740.10">
    <property type="entry name" value="Amino acid/polyamine transporter I"/>
    <property type="match status" value="1"/>
</dbReference>
<accession>A0ABT2TFP9</accession>
<evidence type="ECO:0000256" key="1">
    <source>
        <dbReference type="ARBA" id="ARBA00004651"/>
    </source>
</evidence>
<comment type="caution">
    <text evidence="9">The sequence shown here is derived from an EMBL/GenBank/DDBJ whole genome shotgun (WGS) entry which is preliminary data.</text>
</comment>
<evidence type="ECO:0000256" key="3">
    <source>
        <dbReference type="ARBA" id="ARBA00022448"/>
    </source>
</evidence>
<feature type="transmembrane region" description="Helical" evidence="8">
    <location>
        <begin position="345"/>
        <end position="369"/>
    </location>
</feature>
<keyword evidence="10" id="KW-1185">Reference proteome</keyword>
<protein>
    <submittedName>
        <fullName evidence="9">Sodium:alanine symporter family protein</fullName>
    </submittedName>
</protein>
<comment type="subcellular location">
    <subcellularLocation>
        <location evidence="1 8">Cell membrane</location>
        <topology evidence="1 8">Multi-pass membrane protein</topology>
    </subcellularLocation>
</comment>
<feature type="transmembrane region" description="Helical" evidence="8">
    <location>
        <begin position="13"/>
        <end position="33"/>
    </location>
</feature>
<keyword evidence="8" id="KW-0769">Symport</keyword>
<dbReference type="PANTHER" id="PTHR30330">
    <property type="entry name" value="AGSS FAMILY TRANSPORTER, SODIUM-ALANINE"/>
    <property type="match status" value="1"/>
</dbReference>
<keyword evidence="5 8" id="KW-0812">Transmembrane</keyword>
<feature type="transmembrane region" description="Helical" evidence="8">
    <location>
        <begin position="177"/>
        <end position="197"/>
    </location>
</feature>
<dbReference type="EMBL" id="JAOQJQ010000001">
    <property type="protein sequence ID" value="MCU6761010.1"/>
    <property type="molecule type" value="Genomic_DNA"/>
</dbReference>
<evidence type="ECO:0000256" key="8">
    <source>
        <dbReference type="RuleBase" id="RU363064"/>
    </source>
</evidence>
<gene>
    <name evidence="9" type="ORF">OCV88_01505</name>
</gene>